<feature type="non-terminal residue" evidence="2">
    <location>
        <position position="84"/>
    </location>
</feature>
<name>A0A087U8X5_STEMI</name>
<evidence type="ECO:0000313" key="3">
    <source>
        <dbReference type="Proteomes" id="UP000054359"/>
    </source>
</evidence>
<evidence type="ECO:0000256" key="1">
    <source>
        <dbReference type="SAM" id="Coils"/>
    </source>
</evidence>
<gene>
    <name evidence="2" type="ORF">X975_22996</name>
</gene>
<accession>A0A087U8X5</accession>
<dbReference type="EMBL" id="KK118773">
    <property type="protein sequence ID" value="KFM73814.1"/>
    <property type="molecule type" value="Genomic_DNA"/>
</dbReference>
<keyword evidence="1" id="KW-0175">Coiled coil</keyword>
<feature type="coiled-coil region" evidence="1">
    <location>
        <begin position="5"/>
        <end position="32"/>
    </location>
</feature>
<dbReference type="AlphaFoldDB" id="A0A087U8X5"/>
<proteinExistence type="predicted"/>
<evidence type="ECO:0000313" key="2">
    <source>
        <dbReference type="EMBL" id="KFM73814.1"/>
    </source>
</evidence>
<organism evidence="2 3">
    <name type="scientific">Stegodyphus mimosarum</name>
    <name type="common">African social velvet spider</name>
    <dbReference type="NCBI Taxonomy" id="407821"/>
    <lineage>
        <taxon>Eukaryota</taxon>
        <taxon>Metazoa</taxon>
        <taxon>Ecdysozoa</taxon>
        <taxon>Arthropoda</taxon>
        <taxon>Chelicerata</taxon>
        <taxon>Arachnida</taxon>
        <taxon>Araneae</taxon>
        <taxon>Araneomorphae</taxon>
        <taxon>Entelegynae</taxon>
        <taxon>Eresoidea</taxon>
        <taxon>Eresidae</taxon>
        <taxon>Stegodyphus</taxon>
    </lineage>
</organism>
<dbReference type="Proteomes" id="UP000054359">
    <property type="component" value="Unassembled WGS sequence"/>
</dbReference>
<reference evidence="2 3" key="1">
    <citation type="submission" date="2013-11" db="EMBL/GenBank/DDBJ databases">
        <title>Genome sequencing of Stegodyphus mimosarum.</title>
        <authorList>
            <person name="Bechsgaard J."/>
        </authorList>
    </citation>
    <scope>NUCLEOTIDE SEQUENCE [LARGE SCALE GENOMIC DNA]</scope>
</reference>
<protein>
    <submittedName>
        <fullName evidence="2">Uncharacterized protein</fullName>
    </submittedName>
</protein>
<sequence length="84" mass="9873">MKAKIDVLMKEKEALKEALKVSEKRLDEERNRRYAECESEIVSLEKEIRTSKLVKGLKKQTELQIAAFKKEIQELKKARVELVK</sequence>
<keyword evidence="3" id="KW-1185">Reference proteome</keyword>